<dbReference type="Proteomes" id="UP000034189">
    <property type="component" value="Chromosome"/>
</dbReference>
<accession>A0A0F7FBS4</accession>
<evidence type="ECO:0000313" key="1">
    <source>
        <dbReference type="EMBL" id="AKG36173.1"/>
    </source>
</evidence>
<dbReference type="RefSeq" id="WP_025695076.1">
    <property type="nucleotide sequence ID" value="NZ_ASQQ01000240.1"/>
</dbReference>
<evidence type="ECO:0000313" key="2">
    <source>
        <dbReference type="Proteomes" id="UP000034189"/>
    </source>
</evidence>
<organism evidence="1 2">
    <name type="scientific">Paenibacillus durus ATCC 35681</name>
    <dbReference type="NCBI Taxonomy" id="1333534"/>
    <lineage>
        <taxon>Bacteria</taxon>
        <taxon>Bacillati</taxon>
        <taxon>Bacillota</taxon>
        <taxon>Bacilli</taxon>
        <taxon>Bacillales</taxon>
        <taxon>Paenibacillaceae</taxon>
        <taxon>Paenibacillus</taxon>
    </lineage>
</organism>
<dbReference type="HOGENOM" id="CLU_1347812_0_0_9"/>
<sequence length="203" mass="24237">MGLILEEKTRRKIEEGKRAVFTLSAYTYDFQPDNNEGCYTCNIRLFDINNHIVDEYYRHFLVSDYSDNHYKRFISKFCGDINYREQFNIKKDTVERRNNNEIDEEIVDIINRLNLMGLRTKYSCQGTKTPWKDRPHKSDGHSITAYITFQENLPKQFIVLARECDFIDVNTTTIQSKRREFNTHFPECVTRIIDKLESVRSNH</sequence>
<dbReference type="EMBL" id="CP011114">
    <property type="protein sequence ID" value="AKG36173.1"/>
    <property type="molecule type" value="Genomic_DNA"/>
</dbReference>
<reference evidence="1 2" key="2">
    <citation type="journal article" date="2016" name="Genome Announc.">
        <title>Genome Sequence of a Gram-Positive Diazotroph, Paenibacillus durus Type Strain ATCC 35681.</title>
        <authorList>
            <person name="Halim M.A."/>
            <person name="Rahman A.Y."/>
            <person name="Sim K.S."/>
            <person name="Yam H.C."/>
            <person name="Rahim A.A."/>
            <person name="Ghazali A.H."/>
            <person name="Najimudin N."/>
        </authorList>
    </citation>
    <scope>NUCLEOTIDE SEQUENCE [LARGE SCALE GENOMIC DNA]</scope>
    <source>
        <strain evidence="1 2">ATCC 35681</strain>
    </source>
</reference>
<proteinExistence type="predicted"/>
<gene>
    <name evidence="1" type="ORF">VK70_17715</name>
</gene>
<dbReference type="OrthoDB" id="2678948at2"/>
<protein>
    <submittedName>
        <fullName evidence="1">Uncharacterized protein</fullName>
    </submittedName>
</protein>
<reference evidence="1 2" key="1">
    <citation type="submission" date="2015-03" db="EMBL/GenBank/DDBJ databases">
        <authorList>
            <person name="Abdul Halim M."/>
        </authorList>
    </citation>
    <scope>NUCLEOTIDE SEQUENCE [LARGE SCALE GENOMIC DNA]</scope>
    <source>
        <strain evidence="1 2">ATCC 35681</strain>
    </source>
</reference>
<dbReference type="PATRIC" id="fig|1333534.5.peg.3904"/>
<name>A0A0F7FBS4_PAEDU</name>
<dbReference type="AlphaFoldDB" id="A0A0F7FBS4"/>